<dbReference type="Pfam" id="PF00011">
    <property type="entry name" value="HSP20"/>
    <property type="match status" value="1"/>
</dbReference>
<dbReference type="InterPro" id="IPR008978">
    <property type="entry name" value="HSP20-like_chaperone"/>
</dbReference>
<dbReference type="PROSITE" id="PS51203">
    <property type="entry name" value="CS"/>
    <property type="match status" value="1"/>
</dbReference>
<proteinExistence type="inferred from homology"/>
<protein>
    <submittedName>
        <fullName evidence="5">Uncharacterized protein</fullName>
    </submittedName>
</protein>
<comment type="caution">
    <text evidence="5">The sequence shown here is derived from an EMBL/GenBank/DDBJ whole genome shotgun (WGS) entry which is preliminary data.</text>
</comment>
<evidence type="ECO:0000256" key="1">
    <source>
        <dbReference type="PROSITE-ProRule" id="PRU00285"/>
    </source>
</evidence>
<evidence type="ECO:0000256" key="2">
    <source>
        <dbReference type="RuleBase" id="RU003616"/>
    </source>
</evidence>
<dbReference type="AlphaFoldDB" id="A0A1F5NJG2"/>
<dbReference type="EMBL" id="MFEK01000016">
    <property type="protein sequence ID" value="OGE77785.1"/>
    <property type="molecule type" value="Genomic_DNA"/>
</dbReference>
<sequence length="143" mass="16143">MNIFKKIFGTEDDETVEIQGAETDAEDSEESAEGQLALDIYQDKDNIVVKSTIAGVKPEDLDISIENDQVTIRGERKQDTEVKGEDYLMQECYWGSFYRSFDLPVEVDVDKSVADIKDGILTLILPKASRSKTKKVKVKTQME</sequence>
<reference evidence="5 6" key="1">
    <citation type="journal article" date="2016" name="Nat. Commun.">
        <title>Thousands of microbial genomes shed light on interconnected biogeochemical processes in an aquifer system.</title>
        <authorList>
            <person name="Anantharaman K."/>
            <person name="Brown C.T."/>
            <person name="Hug L.A."/>
            <person name="Sharon I."/>
            <person name="Castelle C.J."/>
            <person name="Probst A.J."/>
            <person name="Thomas B.C."/>
            <person name="Singh A."/>
            <person name="Wilkins M.J."/>
            <person name="Karaoz U."/>
            <person name="Brodie E.L."/>
            <person name="Williams K.H."/>
            <person name="Hubbard S.S."/>
            <person name="Banfield J.F."/>
        </authorList>
    </citation>
    <scope>NUCLEOTIDE SEQUENCE [LARGE SCALE GENOMIC DNA]</scope>
</reference>
<evidence type="ECO:0000259" key="3">
    <source>
        <dbReference type="PROSITE" id="PS01031"/>
    </source>
</evidence>
<evidence type="ECO:0000313" key="5">
    <source>
        <dbReference type="EMBL" id="OGE77785.1"/>
    </source>
</evidence>
<dbReference type="SUPFAM" id="SSF49764">
    <property type="entry name" value="HSP20-like chaperones"/>
    <property type="match status" value="1"/>
</dbReference>
<feature type="domain" description="SHSP" evidence="3">
    <location>
        <begin position="29"/>
        <end position="143"/>
    </location>
</feature>
<accession>A0A1F5NJG2</accession>
<feature type="domain" description="CS" evidence="4">
    <location>
        <begin position="33"/>
        <end position="143"/>
    </location>
</feature>
<name>A0A1F5NJG2_9BACT</name>
<gene>
    <name evidence="5" type="ORF">A2751_01885</name>
</gene>
<dbReference type="PANTHER" id="PTHR11527">
    <property type="entry name" value="HEAT-SHOCK PROTEIN 20 FAMILY MEMBER"/>
    <property type="match status" value="1"/>
</dbReference>
<dbReference type="Gene3D" id="2.60.40.790">
    <property type="match status" value="1"/>
</dbReference>
<dbReference type="InterPro" id="IPR031107">
    <property type="entry name" value="Small_HSP"/>
</dbReference>
<organism evidence="5 6">
    <name type="scientific">Candidatus Doudnabacteria bacterium RIFCSPHIGHO2_01_FULL_46_14</name>
    <dbReference type="NCBI Taxonomy" id="1817824"/>
    <lineage>
        <taxon>Bacteria</taxon>
        <taxon>Candidatus Doudnaibacteriota</taxon>
    </lineage>
</organism>
<evidence type="ECO:0000259" key="4">
    <source>
        <dbReference type="PROSITE" id="PS51203"/>
    </source>
</evidence>
<dbReference type="InterPro" id="IPR002068">
    <property type="entry name" value="A-crystallin/Hsp20_dom"/>
</dbReference>
<evidence type="ECO:0000313" key="6">
    <source>
        <dbReference type="Proteomes" id="UP000176864"/>
    </source>
</evidence>
<comment type="similarity">
    <text evidence="1 2">Belongs to the small heat shock protein (HSP20) family.</text>
</comment>
<dbReference type="Proteomes" id="UP000176864">
    <property type="component" value="Unassembled WGS sequence"/>
</dbReference>
<dbReference type="CDD" id="cd06464">
    <property type="entry name" value="ACD_sHsps-like"/>
    <property type="match status" value="1"/>
</dbReference>
<dbReference type="InterPro" id="IPR007052">
    <property type="entry name" value="CS_dom"/>
</dbReference>
<dbReference type="PROSITE" id="PS01031">
    <property type="entry name" value="SHSP"/>
    <property type="match status" value="1"/>
</dbReference>
<dbReference type="STRING" id="1817824.A2751_01885"/>